<gene>
    <name evidence="2" type="ORF">VNO77_37576</name>
</gene>
<comment type="caution">
    <text evidence="2">The sequence shown here is derived from an EMBL/GenBank/DDBJ whole genome shotgun (WGS) entry which is preliminary data.</text>
</comment>
<name>A0AAN9K8C9_CANGL</name>
<evidence type="ECO:0000313" key="3">
    <source>
        <dbReference type="Proteomes" id="UP001367508"/>
    </source>
</evidence>
<dbReference type="Proteomes" id="UP001367508">
    <property type="component" value="Unassembled WGS sequence"/>
</dbReference>
<accession>A0AAN9K8C9</accession>
<evidence type="ECO:0000313" key="2">
    <source>
        <dbReference type="EMBL" id="KAK7313135.1"/>
    </source>
</evidence>
<sequence length="70" mass="7745">MGKYISQLLHGTDSMADQMQNMEPQEAEVAKVYLQSAMVGVHVSMQSPSAMKDTRNLKKTTKAPPHINTI</sequence>
<evidence type="ECO:0000256" key="1">
    <source>
        <dbReference type="SAM" id="MobiDB-lite"/>
    </source>
</evidence>
<dbReference type="AlphaFoldDB" id="A0AAN9K8C9"/>
<organism evidence="2 3">
    <name type="scientific">Canavalia gladiata</name>
    <name type="common">Sword bean</name>
    <name type="synonym">Dolichos gladiatus</name>
    <dbReference type="NCBI Taxonomy" id="3824"/>
    <lineage>
        <taxon>Eukaryota</taxon>
        <taxon>Viridiplantae</taxon>
        <taxon>Streptophyta</taxon>
        <taxon>Embryophyta</taxon>
        <taxon>Tracheophyta</taxon>
        <taxon>Spermatophyta</taxon>
        <taxon>Magnoliopsida</taxon>
        <taxon>eudicotyledons</taxon>
        <taxon>Gunneridae</taxon>
        <taxon>Pentapetalae</taxon>
        <taxon>rosids</taxon>
        <taxon>fabids</taxon>
        <taxon>Fabales</taxon>
        <taxon>Fabaceae</taxon>
        <taxon>Papilionoideae</taxon>
        <taxon>50 kb inversion clade</taxon>
        <taxon>NPAAA clade</taxon>
        <taxon>indigoferoid/millettioid clade</taxon>
        <taxon>Phaseoleae</taxon>
        <taxon>Canavalia</taxon>
    </lineage>
</organism>
<dbReference type="EMBL" id="JAYMYQ010000009">
    <property type="protein sequence ID" value="KAK7313135.1"/>
    <property type="molecule type" value="Genomic_DNA"/>
</dbReference>
<reference evidence="2 3" key="1">
    <citation type="submission" date="2024-01" db="EMBL/GenBank/DDBJ databases">
        <title>The genomes of 5 underutilized Papilionoideae crops provide insights into root nodulation and disease resistanc.</title>
        <authorList>
            <person name="Jiang F."/>
        </authorList>
    </citation>
    <scope>NUCLEOTIDE SEQUENCE [LARGE SCALE GENOMIC DNA]</scope>
    <source>
        <strain evidence="2">LVBAO_FW01</strain>
        <tissue evidence="2">Leaves</tissue>
    </source>
</reference>
<proteinExistence type="predicted"/>
<feature type="region of interest" description="Disordered" evidence="1">
    <location>
        <begin position="46"/>
        <end position="70"/>
    </location>
</feature>
<protein>
    <submittedName>
        <fullName evidence="2">Uncharacterized protein</fullName>
    </submittedName>
</protein>
<keyword evidence="3" id="KW-1185">Reference proteome</keyword>